<dbReference type="GO" id="GO:1901135">
    <property type="term" value="P:carbohydrate derivative metabolic process"/>
    <property type="evidence" value="ECO:0007669"/>
    <property type="project" value="InterPro"/>
</dbReference>
<proteinExistence type="inferred from homology"/>
<evidence type="ECO:0000313" key="6">
    <source>
        <dbReference type="EMBL" id="MBI6872549.1"/>
    </source>
</evidence>
<dbReference type="GO" id="GO:0009401">
    <property type="term" value="P:phosphoenolpyruvate-dependent sugar phosphotransferase system"/>
    <property type="evidence" value="ECO:0007669"/>
    <property type="project" value="TreeGrafter"/>
</dbReference>
<name>A0A934M0U5_9CLOT</name>
<dbReference type="GO" id="GO:0016787">
    <property type="term" value="F:hydrolase activity"/>
    <property type="evidence" value="ECO:0007669"/>
    <property type="project" value="UniProtKB-KW"/>
</dbReference>
<keyword evidence="2" id="KW-0677">Repeat</keyword>
<dbReference type="InterPro" id="IPR035466">
    <property type="entry name" value="GlmS/AgaS_SIS"/>
</dbReference>
<dbReference type="PANTHER" id="PTHR32502">
    <property type="entry name" value="N-ACETYLGALACTOSAMINE PERMEASE II COMPONENT-RELATED"/>
    <property type="match status" value="1"/>
</dbReference>
<gene>
    <name evidence="6" type="ORF">I6U51_07465</name>
</gene>
<sequence>MNKLFNIDVNELKKVGGYHTAKEVYHQPKIWKETLDIINLNKEQISAFINEKLNKDPVRIILTGAGTSAYVGDIAAPYLSRILGVRVEAIATTDIVSNPEDFLKKDTPTILVSFARSGNSPESVATYDLAEQLVNDINQVIITCNKDGALAKKAKGNNNNLVILMPEESNDQSFAMTSSFSCMLLTTLIIFDIKNLNRNTVTIENIMTNANKILNTEVGEILNLVKLGCDRVVYLGSSALNGLSKEAALKNLELTSGKVNSTSESVLGFRHGPKSIVNEKTLVFVFVSNDEYTRKYDIDLLKEIYNDKGNHKVVAITYNKDTEIDKIADKVFIANSGEHEVITDAFGALDFVLYAQMFAFFYSLKLGISPDNPRPDGTVNRVVKGVTIHQYDK</sequence>
<feature type="domain" description="SIS" evidence="5">
    <location>
        <begin position="49"/>
        <end position="201"/>
    </location>
</feature>
<evidence type="ECO:0000313" key="7">
    <source>
        <dbReference type="Proteomes" id="UP000622687"/>
    </source>
</evidence>
<dbReference type="GO" id="GO:0005886">
    <property type="term" value="C:plasma membrane"/>
    <property type="evidence" value="ECO:0007669"/>
    <property type="project" value="TreeGrafter"/>
</dbReference>
<dbReference type="Pfam" id="PF01380">
    <property type="entry name" value="SIS"/>
    <property type="match status" value="2"/>
</dbReference>
<dbReference type="EMBL" id="JAEEGB010000007">
    <property type="protein sequence ID" value="MBI6872549.1"/>
    <property type="molecule type" value="Genomic_DNA"/>
</dbReference>
<dbReference type="Gene3D" id="3.40.50.10490">
    <property type="entry name" value="Glucose-6-phosphate isomerase like protein, domain 1"/>
    <property type="match status" value="2"/>
</dbReference>
<evidence type="ECO:0000256" key="1">
    <source>
        <dbReference type="ARBA" id="ARBA00007748"/>
    </source>
</evidence>
<comment type="catalytic activity">
    <reaction evidence="4">
        <text>D-galactosamine 6-phosphate + H2O = D-tagatopyranose 1-phosphate + NH4(+)</text>
        <dbReference type="Rhea" id="RHEA:47680"/>
        <dbReference type="ChEBI" id="CHEBI:15377"/>
        <dbReference type="ChEBI" id="CHEBI:28938"/>
        <dbReference type="ChEBI" id="CHEBI:71674"/>
        <dbReference type="ChEBI" id="CHEBI:138150"/>
    </reaction>
</comment>
<dbReference type="Proteomes" id="UP000622687">
    <property type="component" value="Unassembled WGS sequence"/>
</dbReference>
<dbReference type="PROSITE" id="PS51464">
    <property type="entry name" value="SIS"/>
    <property type="match status" value="2"/>
</dbReference>
<comment type="caution">
    <text evidence="6">The sequence shown here is derived from an EMBL/GenBank/DDBJ whole genome shotgun (WGS) entry which is preliminary data.</text>
</comment>
<keyword evidence="3" id="KW-0378">Hydrolase</keyword>
<comment type="similarity">
    <text evidence="1">Belongs to the SIS family. AgaS subfamily.</text>
</comment>
<evidence type="ECO:0000259" key="5">
    <source>
        <dbReference type="PROSITE" id="PS51464"/>
    </source>
</evidence>
<dbReference type="InterPro" id="IPR035464">
    <property type="entry name" value="SIS_AgaS"/>
</dbReference>
<dbReference type="AlphaFoldDB" id="A0A934M0U5"/>
<dbReference type="InterPro" id="IPR046348">
    <property type="entry name" value="SIS_dom_sf"/>
</dbReference>
<dbReference type="SUPFAM" id="SSF53697">
    <property type="entry name" value="SIS domain"/>
    <property type="match status" value="1"/>
</dbReference>
<dbReference type="InterPro" id="IPR001347">
    <property type="entry name" value="SIS_dom"/>
</dbReference>
<accession>A0A934M0U5</accession>
<reference evidence="6" key="1">
    <citation type="submission" date="2020-12" db="EMBL/GenBank/DDBJ databases">
        <title>Clostridium thailandense sp. nov., a novel acetogenic bacterium isolated from peat land soil in Thailand.</title>
        <authorList>
            <person name="Chaikitkaew S."/>
            <person name="Birkeland N.K."/>
        </authorList>
    </citation>
    <scope>NUCLEOTIDE SEQUENCE</scope>
    <source>
        <strain evidence="6">DSM 17425</strain>
    </source>
</reference>
<organism evidence="6 7">
    <name type="scientific">Clostridium aciditolerans</name>
    <dbReference type="NCBI Taxonomy" id="339861"/>
    <lineage>
        <taxon>Bacteria</taxon>
        <taxon>Bacillati</taxon>
        <taxon>Bacillota</taxon>
        <taxon>Clostridia</taxon>
        <taxon>Eubacteriales</taxon>
        <taxon>Clostridiaceae</taxon>
        <taxon>Clostridium</taxon>
    </lineage>
</organism>
<dbReference type="CDD" id="cd05008">
    <property type="entry name" value="SIS_GlmS_GlmD_1"/>
    <property type="match status" value="1"/>
</dbReference>
<protein>
    <submittedName>
        <fullName evidence="6">SIS domain-containing protein</fullName>
    </submittedName>
</protein>
<dbReference type="PANTHER" id="PTHR32502:SF3">
    <property type="entry name" value="D-GALACTOSAMINE-6-PHOSPHATE DEAMINASE AGAS-RELATED"/>
    <property type="match status" value="1"/>
</dbReference>
<dbReference type="InterPro" id="IPR050303">
    <property type="entry name" value="GatZ_KbaZ_carbometab"/>
</dbReference>
<evidence type="ECO:0000256" key="4">
    <source>
        <dbReference type="ARBA" id="ARBA00029292"/>
    </source>
</evidence>
<feature type="domain" description="SIS" evidence="5">
    <location>
        <begin position="221"/>
        <end position="373"/>
    </location>
</feature>
<evidence type="ECO:0000256" key="2">
    <source>
        <dbReference type="ARBA" id="ARBA00022737"/>
    </source>
</evidence>
<dbReference type="RefSeq" id="WP_211142052.1">
    <property type="nucleotide sequence ID" value="NZ_JAEEGB010000007.1"/>
</dbReference>
<evidence type="ECO:0000256" key="3">
    <source>
        <dbReference type="ARBA" id="ARBA00022801"/>
    </source>
</evidence>
<dbReference type="GO" id="GO:0097367">
    <property type="term" value="F:carbohydrate derivative binding"/>
    <property type="evidence" value="ECO:0007669"/>
    <property type="project" value="InterPro"/>
</dbReference>
<keyword evidence="7" id="KW-1185">Reference proteome</keyword>
<dbReference type="CDD" id="cd05010">
    <property type="entry name" value="SIS_AgaS_like"/>
    <property type="match status" value="1"/>
</dbReference>